<reference evidence="7 8" key="1">
    <citation type="submission" date="2018-10" db="EMBL/GenBank/DDBJ databases">
        <authorList>
            <person name="Chen W.-M."/>
        </authorList>
    </citation>
    <scope>NUCLEOTIDE SEQUENCE [LARGE SCALE GENOMIC DNA]</scope>
    <source>
        <strain evidence="7 8">H-5</strain>
    </source>
</reference>
<dbReference type="Pfam" id="PF01957">
    <property type="entry name" value="NfeD"/>
    <property type="match status" value="1"/>
</dbReference>
<dbReference type="RefSeq" id="WP_123237693.1">
    <property type="nucleotide sequence ID" value="NZ_RJVP01000004.1"/>
</dbReference>
<keyword evidence="4 5" id="KW-0472">Membrane</keyword>
<evidence type="ECO:0000313" key="7">
    <source>
        <dbReference type="EMBL" id="ROH85921.1"/>
    </source>
</evidence>
<dbReference type="InterPro" id="IPR002810">
    <property type="entry name" value="NfeD-like_C"/>
</dbReference>
<dbReference type="InterPro" id="IPR052165">
    <property type="entry name" value="Membrane_assoc_protease"/>
</dbReference>
<evidence type="ECO:0000256" key="4">
    <source>
        <dbReference type="ARBA" id="ARBA00023136"/>
    </source>
</evidence>
<feature type="transmembrane region" description="Helical" evidence="5">
    <location>
        <begin position="48"/>
        <end position="66"/>
    </location>
</feature>
<dbReference type="Proteomes" id="UP000275137">
    <property type="component" value="Unassembled WGS sequence"/>
</dbReference>
<evidence type="ECO:0000313" key="8">
    <source>
        <dbReference type="Proteomes" id="UP000275137"/>
    </source>
</evidence>
<feature type="domain" description="NfeD-like C-terminal" evidence="6">
    <location>
        <begin position="88"/>
        <end position="145"/>
    </location>
</feature>
<name>A0A3N0V089_9PROT</name>
<dbReference type="Gene3D" id="2.40.50.140">
    <property type="entry name" value="Nucleic acid-binding proteins"/>
    <property type="match status" value="1"/>
</dbReference>
<sequence>MEPIWSWGVLGLVLLALEMATGTLYILWFGIAALCLSGAMWALPGLPLSAQLFMFAALSIGSLAIWKLNYKKSAAGDLRVGQSRGDEVGRTGIIIEAVSPRQAGSIQFAQGVMGSRVWAAIADQPLAVGTEAEIVAVEGNTLRVRATGH</sequence>
<dbReference type="AlphaFoldDB" id="A0A3N0V089"/>
<dbReference type="PANTHER" id="PTHR33507:SF3">
    <property type="entry name" value="INNER MEMBRANE PROTEIN YBBJ"/>
    <property type="match status" value="1"/>
</dbReference>
<evidence type="ECO:0000256" key="2">
    <source>
        <dbReference type="ARBA" id="ARBA00022692"/>
    </source>
</evidence>
<comment type="subcellular location">
    <subcellularLocation>
        <location evidence="1">Membrane</location>
        <topology evidence="1">Multi-pass membrane protein</topology>
    </subcellularLocation>
</comment>
<dbReference type="PANTHER" id="PTHR33507">
    <property type="entry name" value="INNER MEMBRANE PROTEIN YBBJ"/>
    <property type="match status" value="1"/>
</dbReference>
<keyword evidence="8" id="KW-1185">Reference proteome</keyword>
<keyword evidence="2 5" id="KW-0812">Transmembrane</keyword>
<dbReference type="EMBL" id="RJVP01000004">
    <property type="protein sequence ID" value="ROH85921.1"/>
    <property type="molecule type" value="Genomic_DNA"/>
</dbReference>
<dbReference type="SUPFAM" id="SSF141322">
    <property type="entry name" value="NfeD domain-like"/>
    <property type="match status" value="1"/>
</dbReference>
<proteinExistence type="predicted"/>
<evidence type="ECO:0000259" key="6">
    <source>
        <dbReference type="Pfam" id="PF01957"/>
    </source>
</evidence>
<feature type="transmembrane region" description="Helical" evidence="5">
    <location>
        <begin position="12"/>
        <end position="42"/>
    </location>
</feature>
<protein>
    <submittedName>
        <fullName evidence="7">NfeD family protein</fullName>
    </submittedName>
</protein>
<keyword evidence="3 5" id="KW-1133">Transmembrane helix</keyword>
<gene>
    <name evidence="7" type="ORF">ED236_08505</name>
</gene>
<accession>A0A3N0V089</accession>
<organism evidence="7 8">
    <name type="scientific">Pseudomethylobacillus aquaticus</name>
    <dbReference type="NCBI Taxonomy" id="2676064"/>
    <lineage>
        <taxon>Bacteria</taxon>
        <taxon>Pseudomonadati</taxon>
        <taxon>Pseudomonadota</taxon>
        <taxon>Betaproteobacteria</taxon>
        <taxon>Nitrosomonadales</taxon>
        <taxon>Methylophilaceae</taxon>
        <taxon>Pseudomethylobacillus</taxon>
    </lineage>
</organism>
<evidence type="ECO:0000256" key="1">
    <source>
        <dbReference type="ARBA" id="ARBA00004141"/>
    </source>
</evidence>
<dbReference type="GO" id="GO:0005886">
    <property type="term" value="C:plasma membrane"/>
    <property type="evidence" value="ECO:0007669"/>
    <property type="project" value="TreeGrafter"/>
</dbReference>
<evidence type="ECO:0000256" key="3">
    <source>
        <dbReference type="ARBA" id="ARBA00022989"/>
    </source>
</evidence>
<evidence type="ECO:0000256" key="5">
    <source>
        <dbReference type="SAM" id="Phobius"/>
    </source>
</evidence>
<comment type="caution">
    <text evidence="7">The sequence shown here is derived from an EMBL/GenBank/DDBJ whole genome shotgun (WGS) entry which is preliminary data.</text>
</comment>
<dbReference type="InterPro" id="IPR012340">
    <property type="entry name" value="NA-bd_OB-fold"/>
</dbReference>